<evidence type="ECO:0000313" key="2">
    <source>
        <dbReference type="EMBL" id="SNT42491.1"/>
    </source>
</evidence>
<accession>A0A239MIK3</accession>
<protein>
    <submittedName>
        <fullName evidence="2">Uncharacterized protein</fullName>
    </submittedName>
</protein>
<dbReference type="Proteomes" id="UP000198280">
    <property type="component" value="Unassembled WGS sequence"/>
</dbReference>
<evidence type="ECO:0000256" key="1">
    <source>
        <dbReference type="SAM" id="MobiDB-lite"/>
    </source>
</evidence>
<gene>
    <name evidence="2" type="ORF">SAMN05216252_124148</name>
</gene>
<sequence length="53" mass="5613">MQSPAAPHLPPFDLPVSRRAGDNGGMVGGRVPHAAVHVNDVPDPEEGSHPWPR</sequence>
<dbReference type="AlphaFoldDB" id="A0A239MIK3"/>
<dbReference type="EMBL" id="FZOF01000024">
    <property type="protein sequence ID" value="SNT42491.1"/>
    <property type="molecule type" value="Genomic_DNA"/>
</dbReference>
<reference evidence="2 3" key="1">
    <citation type="submission" date="2017-06" db="EMBL/GenBank/DDBJ databases">
        <authorList>
            <person name="Kim H.J."/>
            <person name="Triplett B.A."/>
        </authorList>
    </citation>
    <scope>NUCLEOTIDE SEQUENCE [LARGE SCALE GENOMIC DNA]</scope>
    <source>
        <strain evidence="2 3">CGMCC 4.1858</strain>
    </source>
</reference>
<proteinExistence type="predicted"/>
<keyword evidence="3" id="KW-1185">Reference proteome</keyword>
<feature type="region of interest" description="Disordered" evidence="1">
    <location>
        <begin position="1"/>
        <end position="30"/>
    </location>
</feature>
<organism evidence="2 3">
    <name type="scientific">Actinacidiphila glaucinigra</name>
    <dbReference type="NCBI Taxonomy" id="235986"/>
    <lineage>
        <taxon>Bacteria</taxon>
        <taxon>Bacillati</taxon>
        <taxon>Actinomycetota</taxon>
        <taxon>Actinomycetes</taxon>
        <taxon>Kitasatosporales</taxon>
        <taxon>Streptomycetaceae</taxon>
        <taxon>Actinacidiphila</taxon>
    </lineage>
</organism>
<name>A0A239MIK3_9ACTN</name>
<evidence type="ECO:0000313" key="3">
    <source>
        <dbReference type="Proteomes" id="UP000198280"/>
    </source>
</evidence>